<dbReference type="OrthoDB" id="7375466at2"/>
<evidence type="ECO:0000313" key="11">
    <source>
        <dbReference type="Proteomes" id="UP000002247"/>
    </source>
</evidence>
<evidence type="ECO:0000256" key="1">
    <source>
        <dbReference type="ARBA" id="ARBA00004651"/>
    </source>
</evidence>
<comment type="subcellular location">
    <subcellularLocation>
        <location evidence="1">Cell membrane</location>
        <topology evidence="1">Multi-pass membrane protein</topology>
    </subcellularLocation>
</comment>
<dbReference type="InterPro" id="IPR036259">
    <property type="entry name" value="MFS_trans_sf"/>
</dbReference>
<feature type="transmembrane region" description="Helical" evidence="8">
    <location>
        <begin position="110"/>
        <end position="131"/>
    </location>
</feature>
<keyword evidence="11" id="KW-1185">Reference proteome</keyword>
<feature type="transmembrane region" description="Helical" evidence="8">
    <location>
        <begin position="341"/>
        <end position="359"/>
    </location>
</feature>
<evidence type="ECO:0000256" key="3">
    <source>
        <dbReference type="ARBA" id="ARBA00022448"/>
    </source>
</evidence>
<evidence type="ECO:0000256" key="4">
    <source>
        <dbReference type="ARBA" id="ARBA00022475"/>
    </source>
</evidence>
<feature type="transmembrane region" description="Helical" evidence="8">
    <location>
        <begin position="238"/>
        <end position="256"/>
    </location>
</feature>
<feature type="transmembrane region" description="Helical" evidence="8">
    <location>
        <begin position="412"/>
        <end position="431"/>
    </location>
</feature>
<dbReference type="InterPro" id="IPR004638">
    <property type="entry name" value="EmrB-like"/>
</dbReference>
<feature type="transmembrane region" description="Helical" evidence="8">
    <location>
        <begin position="20"/>
        <end position="42"/>
    </location>
</feature>
<dbReference type="NCBIfam" id="TIGR00711">
    <property type="entry name" value="efflux_EmrB"/>
    <property type="match status" value="1"/>
</dbReference>
<dbReference type="InterPro" id="IPR020846">
    <property type="entry name" value="MFS_dom"/>
</dbReference>
<feature type="transmembrane region" description="Helical" evidence="8">
    <location>
        <begin position="173"/>
        <end position="195"/>
    </location>
</feature>
<dbReference type="FunFam" id="1.20.1720.10:FF:000004">
    <property type="entry name" value="EmrB/QacA family drug resistance transporter"/>
    <property type="match status" value="1"/>
</dbReference>
<dbReference type="HOGENOM" id="CLU_000960_22_3_11"/>
<dbReference type="CDD" id="cd17502">
    <property type="entry name" value="MFS_Azr1_MDR_like"/>
    <property type="match status" value="1"/>
</dbReference>
<evidence type="ECO:0000259" key="9">
    <source>
        <dbReference type="PROSITE" id="PS50850"/>
    </source>
</evidence>
<proteinExistence type="inferred from homology"/>
<reference evidence="10 11" key="1">
    <citation type="journal article" date="2010" name="Stand. Genomic Sci.">
        <title>Complete genome sequence of Segniliparus rotundus type strain (CDC 1076).</title>
        <authorList>
            <person name="Sikorski J."/>
            <person name="Lapidus A."/>
            <person name="Copeland A."/>
            <person name="Misra M."/>
            <person name="Glavina Del Rio T."/>
            <person name="Nolan M."/>
            <person name="Lucas S."/>
            <person name="Chen F."/>
            <person name="Tice H."/>
            <person name="Cheng J.F."/>
            <person name="Jando M."/>
            <person name="Schneider S."/>
            <person name="Bruce D."/>
            <person name="Goodwin L."/>
            <person name="Pitluck S."/>
            <person name="Liolios K."/>
            <person name="Mikhailova N."/>
            <person name="Pati A."/>
            <person name="Ivanova N."/>
            <person name="Mavromatis K."/>
            <person name="Chen A."/>
            <person name="Palaniappan K."/>
            <person name="Chertkov O."/>
            <person name="Land M."/>
            <person name="Hauser L."/>
            <person name="Chang Y.J."/>
            <person name="Jeffries C.D."/>
            <person name="Brettin T."/>
            <person name="Detter J.C."/>
            <person name="Han C."/>
            <person name="Rohde M."/>
            <person name="Goker M."/>
            <person name="Bristow J."/>
            <person name="Eisen J.A."/>
            <person name="Markowitz V."/>
            <person name="Hugenholtz P."/>
            <person name="Kyrpides N.C."/>
            <person name="Klenk H.P."/>
        </authorList>
    </citation>
    <scope>NUCLEOTIDE SEQUENCE [LARGE SCALE GENOMIC DNA]</scope>
    <source>
        <strain evidence="11">ATCC BAA-972 / CDC 1076 / CIP 108378 / DSM 44985 / JCM 13578</strain>
    </source>
</reference>
<keyword evidence="7 8" id="KW-0472">Membrane</keyword>
<feature type="transmembrane region" description="Helical" evidence="8">
    <location>
        <begin position="277"/>
        <end position="300"/>
    </location>
</feature>
<feature type="transmembrane region" description="Helical" evidence="8">
    <location>
        <begin position="54"/>
        <end position="73"/>
    </location>
</feature>
<feature type="transmembrane region" description="Helical" evidence="8">
    <location>
        <begin position="312"/>
        <end position="334"/>
    </location>
</feature>
<organism evidence="10 11">
    <name type="scientific">Segniliparus rotundus (strain ATCC BAA-972 / CDC 1076 / CIP 108378 / DSM 44985 / JCM 13578)</name>
    <dbReference type="NCBI Taxonomy" id="640132"/>
    <lineage>
        <taxon>Bacteria</taxon>
        <taxon>Bacillati</taxon>
        <taxon>Actinomycetota</taxon>
        <taxon>Actinomycetes</taxon>
        <taxon>Mycobacteriales</taxon>
        <taxon>Segniliparaceae</taxon>
        <taxon>Segniliparus</taxon>
    </lineage>
</organism>
<dbReference type="Pfam" id="PF07690">
    <property type="entry name" value="MFS_1"/>
    <property type="match status" value="1"/>
</dbReference>
<sequence>MSQATTSTTNQPAQTRIGPVLGAVLATMLLAALDQMIFSTAQPTIVGELHGVNHQMWIAAAYMLTSTVMMPVYGTFSDLLGRKPLYLWAIGVFLLGSVIGGLAQSMTQLIVGRAVQGLGGGGLMILSQAIIADVAPPRQRGKYMGMMGAVWGLASVLGPLLGGWFTEGPGWRFAFWMNLPLGGFAVAATLLFLRLPTNRPAKIRADVAGMATMAVSVSALMLATSLGGQPEHPWNSGAILGLLAASAFFALVFALVELRAEHPLIPLRIFAMRNVRLAIVAGLIVGVAMFGACTYIPTYLQMVNGLSTTTSGLLAIPMMLGILLASTLGGAFTTRTGRYKILPVIGTVVIALGLCLSSTMKVDTSNWSIAAYQLVLGAGIGMCMQTLVLIVQNSLPAGEVGVATASYNFFRQIGMSLGASLVGSAFVGKLHDQLNGKLAALPPQERAALGGGADQLQPELVNRIKDAHPALHDAVVHAFNNALTPIFADLVPVVLIAFIAALFLKEVALRTTLDTPQDALAAELPATAVEGSLRQARAENATRTDTFATSAR</sequence>
<feature type="transmembrane region" description="Helical" evidence="8">
    <location>
        <begin position="486"/>
        <end position="504"/>
    </location>
</feature>
<dbReference type="Proteomes" id="UP000002247">
    <property type="component" value="Chromosome"/>
</dbReference>
<feature type="transmembrane region" description="Helical" evidence="8">
    <location>
        <begin position="143"/>
        <end position="161"/>
    </location>
</feature>
<dbReference type="PANTHER" id="PTHR23501">
    <property type="entry name" value="MAJOR FACILITATOR SUPERFAMILY"/>
    <property type="match status" value="1"/>
</dbReference>
<dbReference type="eggNOG" id="COG0477">
    <property type="taxonomic scope" value="Bacteria"/>
</dbReference>
<protein>
    <submittedName>
        <fullName evidence="10">Drug resistance transporter, EmrB/QacA subfamily</fullName>
    </submittedName>
</protein>
<evidence type="ECO:0000313" key="10">
    <source>
        <dbReference type="EMBL" id="ADG97471.1"/>
    </source>
</evidence>
<dbReference type="SUPFAM" id="SSF103473">
    <property type="entry name" value="MFS general substrate transporter"/>
    <property type="match status" value="1"/>
</dbReference>
<keyword evidence="3" id="KW-0813">Transport</keyword>
<dbReference type="InterPro" id="IPR011701">
    <property type="entry name" value="MFS"/>
</dbReference>
<dbReference type="EMBL" id="CP001958">
    <property type="protein sequence ID" value="ADG97471.1"/>
    <property type="molecule type" value="Genomic_DNA"/>
</dbReference>
<feature type="transmembrane region" description="Helical" evidence="8">
    <location>
        <begin position="85"/>
        <end position="104"/>
    </location>
</feature>
<dbReference type="AlphaFoldDB" id="D6ZEU7"/>
<gene>
    <name evidence="10" type="ordered locus">Srot_0998</name>
</gene>
<dbReference type="STRING" id="640132.Srot_0998"/>
<evidence type="ECO:0000256" key="2">
    <source>
        <dbReference type="ARBA" id="ARBA00007520"/>
    </source>
</evidence>
<dbReference type="Gene3D" id="1.20.1250.20">
    <property type="entry name" value="MFS general substrate transporter like domains"/>
    <property type="match status" value="1"/>
</dbReference>
<feature type="transmembrane region" description="Helical" evidence="8">
    <location>
        <begin position="371"/>
        <end position="391"/>
    </location>
</feature>
<dbReference type="RefSeq" id="WP_013137927.1">
    <property type="nucleotide sequence ID" value="NC_014168.1"/>
</dbReference>
<feature type="domain" description="Major facilitator superfamily (MFS) profile" evidence="9">
    <location>
        <begin position="20"/>
        <end position="509"/>
    </location>
</feature>
<dbReference type="PROSITE" id="PS50850">
    <property type="entry name" value="MFS"/>
    <property type="match status" value="1"/>
</dbReference>
<keyword evidence="5 8" id="KW-0812">Transmembrane</keyword>
<keyword evidence="6 8" id="KW-1133">Transmembrane helix</keyword>
<dbReference type="GO" id="GO:0005886">
    <property type="term" value="C:plasma membrane"/>
    <property type="evidence" value="ECO:0007669"/>
    <property type="project" value="UniProtKB-SubCell"/>
</dbReference>
<dbReference type="PANTHER" id="PTHR23501:SF197">
    <property type="entry name" value="COMD"/>
    <property type="match status" value="1"/>
</dbReference>
<feature type="transmembrane region" description="Helical" evidence="8">
    <location>
        <begin position="207"/>
        <end position="226"/>
    </location>
</feature>
<evidence type="ECO:0000256" key="7">
    <source>
        <dbReference type="ARBA" id="ARBA00023136"/>
    </source>
</evidence>
<dbReference type="GO" id="GO:0022857">
    <property type="term" value="F:transmembrane transporter activity"/>
    <property type="evidence" value="ECO:0007669"/>
    <property type="project" value="InterPro"/>
</dbReference>
<evidence type="ECO:0000256" key="5">
    <source>
        <dbReference type="ARBA" id="ARBA00022692"/>
    </source>
</evidence>
<name>D6ZEU7_SEGRD</name>
<evidence type="ECO:0000256" key="8">
    <source>
        <dbReference type="SAM" id="Phobius"/>
    </source>
</evidence>
<comment type="similarity">
    <text evidence="2">Belongs to the major facilitator superfamily. TCR/Tet family.</text>
</comment>
<evidence type="ECO:0000256" key="6">
    <source>
        <dbReference type="ARBA" id="ARBA00022989"/>
    </source>
</evidence>
<keyword evidence="4" id="KW-1003">Cell membrane</keyword>
<dbReference type="Gene3D" id="1.20.1720.10">
    <property type="entry name" value="Multidrug resistance protein D"/>
    <property type="match status" value="1"/>
</dbReference>
<dbReference type="KEGG" id="srt:Srot_0998"/>
<dbReference type="PRINTS" id="PR01036">
    <property type="entry name" value="TCRTETB"/>
</dbReference>
<accession>D6ZEU7</accession>